<protein>
    <submittedName>
        <fullName evidence="1">Putative aminopeptidase</fullName>
    </submittedName>
</protein>
<keyword evidence="1" id="KW-0645">Protease</keyword>
<keyword evidence="1" id="KW-0378">Hydrolase</keyword>
<gene>
    <name evidence="1" type="ORF">EV684_10145</name>
</gene>
<dbReference type="PIRSF" id="PIRSF029285">
    <property type="entry name" value="Aminopept"/>
    <property type="match status" value="1"/>
</dbReference>
<reference evidence="1 2" key="1">
    <citation type="submission" date="2019-03" db="EMBL/GenBank/DDBJ databases">
        <title>Genomic Encyclopedia of Type Strains, Phase IV (KMG-IV): sequencing the most valuable type-strain genomes for metagenomic binning, comparative biology and taxonomic classification.</title>
        <authorList>
            <person name="Goeker M."/>
        </authorList>
    </citation>
    <scope>NUCLEOTIDE SEQUENCE [LARGE SCALE GENOMIC DNA]</scope>
    <source>
        <strain evidence="1 2">DSM 1709</strain>
    </source>
</reference>
<dbReference type="GO" id="GO:0004177">
    <property type="term" value="F:aminopeptidase activity"/>
    <property type="evidence" value="ECO:0007669"/>
    <property type="project" value="UniProtKB-KW"/>
</dbReference>
<dbReference type="Pfam" id="PF10023">
    <property type="entry name" value="Aminopep"/>
    <property type="match status" value="1"/>
</dbReference>
<dbReference type="PROSITE" id="PS51257">
    <property type="entry name" value="PROKAR_LIPOPROTEIN"/>
    <property type="match status" value="1"/>
</dbReference>
<evidence type="ECO:0000313" key="2">
    <source>
        <dbReference type="Proteomes" id="UP000295106"/>
    </source>
</evidence>
<evidence type="ECO:0000313" key="1">
    <source>
        <dbReference type="EMBL" id="TCP05173.1"/>
    </source>
</evidence>
<dbReference type="InterPro" id="IPR014553">
    <property type="entry name" value="Aminopept"/>
</dbReference>
<name>A0A4R2MXI1_RUBGE</name>
<dbReference type="Proteomes" id="UP000295106">
    <property type="component" value="Unassembled WGS sequence"/>
</dbReference>
<dbReference type="EMBL" id="SLXD01000001">
    <property type="protein sequence ID" value="TCP05173.1"/>
    <property type="molecule type" value="Genomic_DNA"/>
</dbReference>
<dbReference type="GeneID" id="99686772"/>
<keyword evidence="1" id="KW-0031">Aminopeptidase</keyword>
<accession>A0A4R2MXI1</accession>
<comment type="caution">
    <text evidence="1">The sequence shown here is derived from an EMBL/GenBank/DDBJ whole genome shotgun (WGS) entry which is preliminary data.</text>
</comment>
<dbReference type="OrthoDB" id="357991at2"/>
<organism evidence="1 2">
    <name type="scientific">Rubrivivax gelatinosus</name>
    <name type="common">Rhodocyclus gelatinosus</name>
    <name type="synonym">Rhodopseudomonas gelatinosa</name>
    <dbReference type="NCBI Taxonomy" id="28068"/>
    <lineage>
        <taxon>Bacteria</taxon>
        <taxon>Pseudomonadati</taxon>
        <taxon>Pseudomonadota</taxon>
        <taxon>Betaproteobacteria</taxon>
        <taxon>Burkholderiales</taxon>
        <taxon>Sphaerotilaceae</taxon>
        <taxon>Rubrivivax</taxon>
    </lineage>
</organism>
<proteinExistence type="predicted"/>
<sequence>MRGRRAGLIVALAAVAALAGCSNVGYVAQALQGHLDLLQRSRPVEDWLADPATPPTLQARLALAQRLRAFAVSELKLPDNRSYKRYAELDRKAVVWNVVAAPELSLKLQTWCWPVMGCVGYRGYFSRQGADALAAELRADGREVWVYGVPAYSSLGWSEWLGGDPLLSTFIGWSEGELARLVFHELAHQVAYAQDDTPFNESFATAVERLGVRRWLDTQADAAARAEYERFDARRRAFRALVGETREALRTLYASDADEATKRARKAELMAAMRARHAALKAGEWAGYAGYDAWFDNANNAALGVQAAYDEWVPAFERLFEAQGADFKRFYAEVARLAALPKAQRRAALAAAAATGVDE</sequence>
<dbReference type="AlphaFoldDB" id="A0A4R2MXI1"/>
<dbReference type="RefSeq" id="WP_132644199.1">
    <property type="nucleotide sequence ID" value="NZ_CP181386.1"/>
</dbReference>